<dbReference type="Proteomes" id="UP001458880">
    <property type="component" value="Unassembled WGS sequence"/>
</dbReference>
<organism evidence="1 2">
    <name type="scientific">Popillia japonica</name>
    <name type="common">Japanese beetle</name>
    <dbReference type="NCBI Taxonomy" id="7064"/>
    <lineage>
        <taxon>Eukaryota</taxon>
        <taxon>Metazoa</taxon>
        <taxon>Ecdysozoa</taxon>
        <taxon>Arthropoda</taxon>
        <taxon>Hexapoda</taxon>
        <taxon>Insecta</taxon>
        <taxon>Pterygota</taxon>
        <taxon>Neoptera</taxon>
        <taxon>Endopterygota</taxon>
        <taxon>Coleoptera</taxon>
        <taxon>Polyphaga</taxon>
        <taxon>Scarabaeiformia</taxon>
        <taxon>Scarabaeidae</taxon>
        <taxon>Rutelinae</taxon>
        <taxon>Popillia</taxon>
    </lineage>
</organism>
<dbReference type="AlphaFoldDB" id="A0AAW1KJD2"/>
<protein>
    <submittedName>
        <fullName evidence="1">Uncharacterized protein</fullName>
    </submittedName>
</protein>
<gene>
    <name evidence="1" type="ORF">QE152_g23132</name>
</gene>
<comment type="caution">
    <text evidence="1">The sequence shown here is derived from an EMBL/GenBank/DDBJ whole genome shotgun (WGS) entry which is preliminary data.</text>
</comment>
<dbReference type="EMBL" id="JASPKY010000227">
    <property type="protein sequence ID" value="KAK9718547.1"/>
    <property type="molecule type" value="Genomic_DNA"/>
</dbReference>
<reference evidence="1 2" key="1">
    <citation type="journal article" date="2024" name="BMC Genomics">
        <title>De novo assembly and annotation of Popillia japonica's genome with initial clues to its potential as an invasive pest.</title>
        <authorList>
            <person name="Cucini C."/>
            <person name="Boschi S."/>
            <person name="Funari R."/>
            <person name="Cardaioli E."/>
            <person name="Iannotti N."/>
            <person name="Marturano G."/>
            <person name="Paoli F."/>
            <person name="Bruttini M."/>
            <person name="Carapelli A."/>
            <person name="Frati F."/>
            <person name="Nardi F."/>
        </authorList>
    </citation>
    <scope>NUCLEOTIDE SEQUENCE [LARGE SCALE GENOMIC DNA]</scope>
    <source>
        <strain evidence="1">DMR45628</strain>
    </source>
</reference>
<sequence>MATGLLQALSPSMSYGNYITYVMRLGNKVQNKARPLRVVFNNPYVVKDIIRLKHKLKSNEQYKNIFLKKDKDIIRLKHKLKSNEQYKNIFLKKDETAYQREMFKKCQEEVDQRKMAGESNLSIRYVKGIPKIITGTRVGHQLSNSSTDGVSIGGRKNL</sequence>
<evidence type="ECO:0000313" key="1">
    <source>
        <dbReference type="EMBL" id="KAK9718547.1"/>
    </source>
</evidence>
<name>A0AAW1KJD2_POPJA</name>
<evidence type="ECO:0000313" key="2">
    <source>
        <dbReference type="Proteomes" id="UP001458880"/>
    </source>
</evidence>
<proteinExistence type="predicted"/>
<accession>A0AAW1KJD2</accession>
<keyword evidence="2" id="KW-1185">Reference proteome</keyword>